<feature type="transmembrane region" description="Helical" evidence="1">
    <location>
        <begin position="84"/>
        <end position="114"/>
    </location>
</feature>
<keyword evidence="1" id="KW-1133">Transmembrane helix</keyword>
<keyword evidence="1" id="KW-0812">Transmembrane</keyword>
<evidence type="ECO:0000256" key="1">
    <source>
        <dbReference type="SAM" id="Phobius"/>
    </source>
</evidence>
<dbReference type="AlphaFoldDB" id="A0A512DAK1"/>
<name>A0A512DAK1_9CELL</name>
<gene>
    <name evidence="2" type="ORF">CAE01nite_12360</name>
</gene>
<evidence type="ECO:0000313" key="3">
    <source>
        <dbReference type="Proteomes" id="UP000321181"/>
    </source>
</evidence>
<keyword evidence="3" id="KW-1185">Reference proteome</keyword>
<protein>
    <submittedName>
        <fullName evidence="2">Uncharacterized protein</fullName>
    </submittedName>
</protein>
<dbReference type="EMBL" id="BJYY01000010">
    <property type="protein sequence ID" value="GEO33511.1"/>
    <property type="molecule type" value="Genomic_DNA"/>
</dbReference>
<keyword evidence="1" id="KW-0472">Membrane</keyword>
<reference evidence="2 3" key="1">
    <citation type="submission" date="2019-07" db="EMBL/GenBank/DDBJ databases">
        <title>Whole genome shotgun sequence of Cellulomonas aerilata NBRC 106308.</title>
        <authorList>
            <person name="Hosoyama A."/>
            <person name="Uohara A."/>
            <person name="Ohji S."/>
            <person name="Ichikawa N."/>
        </authorList>
    </citation>
    <scope>NUCLEOTIDE SEQUENCE [LARGE SCALE GENOMIC DNA]</scope>
    <source>
        <strain evidence="2 3">NBRC 106308</strain>
    </source>
</reference>
<feature type="transmembrane region" description="Helical" evidence="1">
    <location>
        <begin position="126"/>
        <end position="147"/>
    </location>
</feature>
<organism evidence="2 3">
    <name type="scientific">Cellulomonas aerilata</name>
    <dbReference type="NCBI Taxonomy" id="515326"/>
    <lineage>
        <taxon>Bacteria</taxon>
        <taxon>Bacillati</taxon>
        <taxon>Actinomycetota</taxon>
        <taxon>Actinomycetes</taxon>
        <taxon>Micrococcales</taxon>
        <taxon>Cellulomonadaceae</taxon>
        <taxon>Cellulomonas</taxon>
    </lineage>
</organism>
<sequence>MLRGMHHRVAFEGRTLVVERPYSARPRLLADGAELPKDHVGRYLLPDQHGTPRTIEVGFDLKNLAPRLQIGAQRVLTAAPLPKAAWMLLAPAVVLGLLGGALGAILGITAAVLAAHHLRSRRWPDVARALGIELAAVLVYLGVATLVRML</sequence>
<proteinExistence type="predicted"/>
<dbReference type="Proteomes" id="UP000321181">
    <property type="component" value="Unassembled WGS sequence"/>
</dbReference>
<comment type="caution">
    <text evidence="2">The sequence shown here is derived from an EMBL/GenBank/DDBJ whole genome shotgun (WGS) entry which is preliminary data.</text>
</comment>
<evidence type="ECO:0000313" key="2">
    <source>
        <dbReference type="EMBL" id="GEO33511.1"/>
    </source>
</evidence>
<accession>A0A512DAK1</accession>